<dbReference type="RefSeq" id="WP_317070661.1">
    <property type="nucleotide sequence ID" value="NZ_JAWHVN010000024.1"/>
</dbReference>
<dbReference type="InterPro" id="IPR020275">
    <property type="entry name" value="DUF5592"/>
</dbReference>
<evidence type="ECO:0000313" key="2">
    <source>
        <dbReference type="EMBL" id="MDV2618259.1"/>
    </source>
</evidence>
<feature type="transmembrane region" description="Helical" evidence="1">
    <location>
        <begin position="49"/>
        <end position="68"/>
    </location>
</feature>
<feature type="transmembrane region" description="Helical" evidence="1">
    <location>
        <begin position="20"/>
        <end position="43"/>
    </location>
</feature>
<protein>
    <submittedName>
        <fullName evidence="2">DUF5592 family protein</fullName>
    </submittedName>
</protein>
<keyword evidence="1" id="KW-1133">Transmembrane helix</keyword>
<sequence length="112" mass="13420">MEKYDDYGVPRDVFSKFKWYYFYFPDLAVILGALFGIMIANGYFPKSQFFNMVIFDIATIILAIFLILRTNGDKRNYHIVILYLQKEAKRYHRHYRSMNSTKEINTDANYTD</sequence>
<name>A0ABD5GMA2_9LACT</name>
<dbReference type="EMBL" id="JAWHVN010000024">
    <property type="protein sequence ID" value="MDV2618259.1"/>
    <property type="molecule type" value="Genomic_DNA"/>
</dbReference>
<proteinExistence type="predicted"/>
<dbReference type="AlphaFoldDB" id="A0ABD5GMA2"/>
<gene>
    <name evidence="2" type="ORF">RZO27_03820</name>
</gene>
<keyword evidence="1" id="KW-0472">Membrane</keyword>
<keyword evidence="1" id="KW-0812">Transmembrane</keyword>
<dbReference type="Proteomes" id="UP001186159">
    <property type="component" value="Unassembled WGS sequence"/>
</dbReference>
<dbReference type="Pfam" id="PF17332">
    <property type="entry name" value="DUF5592"/>
    <property type="match status" value="1"/>
</dbReference>
<evidence type="ECO:0000313" key="3">
    <source>
        <dbReference type="Proteomes" id="UP001186159"/>
    </source>
</evidence>
<reference evidence="2 3" key="1">
    <citation type="submission" date="2023-10" db="EMBL/GenBank/DDBJ databases">
        <title>Production of high quality cheese from raw caw milk (raw cheese).</title>
        <authorList>
            <person name="Samouris G."/>
        </authorList>
    </citation>
    <scope>NUCLEOTIDE SEQUENCE [LARGE SCALE GENOMIC DNA]</scope>
    <source>
        <strain evidence="2 3">MRS-5</strain>
    </source>
</reference>
<evidence type="ECO:0000256" key="1">
    <source>
        <dbReference type="SAM" id="Phobius"/>
    </source>
</evidence>
<organism evidence="2 3">
    <name type="scientific">Lactococcus lactis</name>
    <dbReference type="NCBI Taxonomy" id="1358"/>
    <lineage>
        <taxon>Bacteria</taxon>
        <taxon>Bacillati</taxon>
        <taxon>Bacillota</taxon>
        <taxon>Bacilli</taxon>
        <taxon>Lactobacillales</taxon>
        <taxon>Streptococcaceae</taxon>
        <taxon>Lactococcus</taxon>
    </lineage>
</organism>
<comment type="caution">
    <text evidence="2">The sequence shown here is derived from an EMBL/GenBank/DDBJ whole genome shotgun (WGS) entry which is preliminary data.</text>
</comment>
<accession>A0ABD5GMA2</accession>